<sequence length="90" mass="10405">MQLVSEKLGTRRLRSCNVACDFLVSLMIESLLGSNSEATMLQPLIIHHLTCYLRLFLQHQLKQADCKGSQSQNWRCKNDAQIPERKKMEE</sequence>
<feature type="region of interest" description="Disordered" evidence="1">
    <location>
        <begin position="67"/>
        <end position="90"/>
    </location>
</feature>
<proteinExistence type="predicted"/>
<dbReference type="EMBL" id="GBRH01252683">
    <property type="protein sequence ID" value="JAD45212.1"/>
    <property type="molecule type" value="Transcribed_RNA"/>
</dbReference>
<accession>A0A0A9ADR0</accession>
<dbReference type="AlphaFoldDB" id="A0A0A9ADR0"/>
<reference evidence="2" key="2">
    <citation type="journal article" date="2015" name="Data Brief">
        <title>Shoot transcriptome of the giant reed, Arundo donax.</title>
        <authorList>
            <person name="Barrero R.A."/>
            <person name="Guerrero F.D."/>
            <person name="Moolhuijzen P."/>
            <person name="Goolsby J.A."/>
            <person name="Tidwell J."/>
            <person name="Bellgard S.E."/>
            <person name="Bellgard M.I."/>
        </authorList>
    </citation>
    <scope>NUCLEOTIDE SEQUENCE</scope>
    <source>
        <tissue evidence="2">Shoot tissue taken approximately 20 cm above the soil surface</tissue>
    </source>
</reference>
<evidence type="ECO:0000256" key="1">
    <source>
        <dbReference type="SAM" id="MobiDB-lite"/>
    </source>
</evidence>
<protein>
    <submittedName>
        <fullName evidence="2">Uncharacterized protein</fullName>
    </submittedName>
</protein>
<reference evidence="2" key="1">
    <citation type="submission" date="2014-09" db="EMBL/GenBank/DDBJ databases">
        <authorList>
            <person name="Magalhaes I.L.F."/>
            <person name="Oliveira U."/>
            <person name="Santos F.R."/>
            <person name="Vidigal T.H.D.A."/>
            <person name="Brescovit A.D."/>
            <person name="Santos A.J."/>
        </authorList>
    </citation>
    <scope>NUCLEOTIDE SEQUENCE</scope>
    <source>
        <tissue evidence="2">Shoot tissue taken approximately 20 cm above the soil surface</tissue>
    </source>
</reference>
<name>A0A0A9ADR0_ARUDO</name>
<evidence type="ECO:0000313" key="2">
    <source>
        <dbReference type="EMBL" id="JAD45212.1"/>
    </source>
</evidence>
<organism evidence="2">
    <name type="scientific">Arundo donax</name>
    <name type="common">Giant reed</name>
    <name type="synonym">Donax arundinaceus</name>
    <dbReference type="NCBI Taxonomy" id="35708"/>
    <lineage>
        <taxon>Eukaryota</taxon>
        <taxon>Viridiplantae</taxon>
        <taxon>Streptophyta</taxon>
        <taxon>Embryophyta</taxon>
        <taxon>Tracheophyta</taxon>
        <taxon>Spermatophyta</taxon>
        <taxon>Magnoliopsida</taxon>
        <taxon>Liliopsida</taxon>
        <taxon>Poales</taxon>
        <taxon>Poaceae</taxon>
        <taxon>PACMAD clade</taxon>
        <taxon>Arundinoideae</taxon>
        <taxon>Arundineae</taxon>
        <taxon>Arundo</taxon>
    </lineage>
</organism>
<feature type="compositionally biased region" description="Basic and acidic residues" evidence="1">
    <location>
        <begin position="76"/>
        <end position="90"/>
    </location>
</feature>